<accession>A0A919G1C3</accession>
<keyword evidence="3 4" id="KW-0012">Acyltransferase</keyword>
<keyword evidence="2 4" id="KW-0808">Transferase</keyword>
<evidence type="ECO:0000313" key="6">
    <source>
        <dbReference type="Proteomes" id="UP000617734"/>
    </source>
</evidence>
<organism evidence="5 6">
    <name type="scientific">Kitasatospora indigofera</name>
    <dbReference type="NCBI Taxonomy" id="67307"/>
    <lineage>
        <taxon>Bacteria</taxon>
        <taxon>Bacillati</taxon>
        <taxon>Actinomycetota</taxon>
        <taxon>Actinomycetes</taxon>
        <taxon>Kitasatosporales</taxon>
        <taxon>Streptomycetaceae</taxon>
        <taxon>Kitasatospora</taxon>
    </lineage>
</organism>
<dbReference type="SUPFAM" id="SSF110710">
    <property type="entry name" value="TTHA0583/YokD-like"/>
    <property type="match status" value="1"/>
</dbReference>
<evidence type="ECO:0000256" key="1">
    <source>
        <dbReference type="ARBA" id="ARBA00006383"/>
    </source>
</evidence>
<reference evidence="5" key="1">
    <citation type="journal article" date="2014" name="Int. J. Syst. Evol. Microbiol.">
        <title>Complete genome sequence of Corynebacterium casei LMG S-19264T (=DSM 44701T), isolated from a smear-ripened cheese.</title>
        <authorList>
            <consortium name="US DOE Joint Genome Institute (JGI-PGF)"/>
            <person name="Walter F."/>
            <person name="Albersmeier A."/>
            <person name="Kalinowski J."/>
            <person name="Ruckert C."/>
        </authorList>
    </citation>
    <scope>NUCLEOTIDE SEQUENCE</scope>
    <source>
        <strain evidence="5">JCM 4646</strain>
    </source>
</reference>
<proteinExistence type="inferred from homology"/>
<dbReference type="PANTHER" id="PTHR11104">
    <property type="entry name" value="AMINOGLYCOSIDE N3-ACETYLTRANSFERASE"/>
    <property type="match status" value="1"/>
</dbReference>
<comment type="caution">
    <text evidence="5">The sequence shown here is derived from an EMBL/GenBank/DDBJ whole genome shotgun (WGS) entry which is preliminary data.</text>
</comment>
<dbReference type="AlphaFoldDB" id="A0A919G1C3"/>
<name>A0A919G1C3_9ACTN</name>
<keyword evidence="6" id="KW-1185">Reference proteome</keyword>
<dbReference type="PANTHER" id="PTHR11104:SF0">
    <property type="entry name" value="SPBETA PROPHAGE-DERIVED AMINOGLYCOSIDE N(3')-ACETYLTRANSFERASE-LIKE PROTEIN YOKD"/>
    <property type="match status" value="1"/>
</dbReference>
<evidence type="ECO:0000256" key="2">
    <source>
        <dbReference type="ARBA" id="ARBA00022679"/>
    </source>
</evidence>
<dbReference type="EMBL" id="BNBO01000027">
    <property type="protein sequence ID" value="GHH75794.1"/>
    <property type="molecule type" value="Genomic_DNA"/>
</dbReference>
<dbReference type="EC" id="2.3.1.-" evidence="4"/>
<dbReference type="Proteomes" id="UP000617734">
    <property type="component" value="Unassembled WGS sequence"/>
</dbReference>
<comment type="catalytic activity">
    <reaction evidence="4">
        <text>a 2-deoxystreptamine antibiotic + acetyl-CoA = an N(3)-acetyl-2-deoxystreptamine antibiotic + CoA + H(+)</text>
        <dbReference type="Rhea" id="RHEA:12665"/>
        <dbReference type="ChEBI" id="CHEBI:15378"/>
        <dbReference type="ChEBI" id="CHEBI:57287"/>
        <dbReference type="ChEBI" id="CHEBI:57288"/>
        <dbReference type="ChEBI" id="CHEBI:57921"/>
        <dbReference type="ChEBI" id="CHEBI:77452"/>
        <dbReference type="EC" id="2.3.1.81"/>
    </reaction>
</comment>
<keyword evidence="4" id="KW-0046">Antibiotic resistance</keyword>
<reference evidence="5" key="2">
    <citation type="submission" date="2020-09" db="EMBL/GenBank/DDBJ databases">
        <authorList>
            <person name="Sun Q."/>
            <person name="Ohkuma M."/>
        </authorList>
    </citation>
    <scope>NUCLEOTIDE SEQUENCE</scope>
    <source>
        <strain evidence="5">JCM 4646</strain>
    </source>
</reference>
<evidence type="ECO:0000256" key="3">
    <source>
        <dbReference type="ARBA" id="ARBA00023315"/>
    </source>
</evidence>
<evidence type="ECO:0000313" key="5">
    <source>
        <dbReference type="EMBL" id="GHH75794.1"/>
    </source>
</evidence>
<gene>
    <name evidence="5" type="ORF">GCM10018781_45530</name>
</gene>
<protein>
    <recommendedName>
        <fullName evidence="4">Aminoglycoside N(3)-acetyltransferase</fullName>
        <ecNumber evidence="4">2.3.1.-</ecNumber>
    </recommendedName>
</protein>
<dbReference type="GO" id="GO:0046677">
    <property type="term" value="P:response to antibiotic"/>
    <property type="evidence" value="ECO:0007669"/>
    <property type="project" value="UniProtKB-KW"/>
</dbReference>
<comment type="similarity">
    <text evidence="1 4">Belongs to the antibiotic N-acetyltransferase family.</text>
</comment>
<dbReference type="InterPro" id="IPR028345">
    <property type="entry name" value="Antibiotic_NAT-like"/>
</dbReference>
<dbReference type="Pfam" id="PF02522">
    <property type="entry name" value="Antibiotic_NAT"/>
    <property type="match status" value="1"/>
</dbReference>
<dbReference type="InterPro" id="IPR003679">
    <property type="entry name" value="Amioglycoside_AcTrfase"/>
</dbReference>
<sequence>MQASLRRLGPVAGGAATVVDALLDALGGPGRGTLVAYTGTPENSSTSRLVTTMQAGWSAERIAEWRAGMPPFDPATTPSSPTMGRLSEEVRRRPDALRSSHPQASFAAVGERAKEITEVHDLDCHLGQRSPLGRLHEIGARALTIGVPLDRFTVFHLADLRMPDVPTRHYSCVVKDGAGRRWVHFDGPFLDDLHFAELGEAVLREARGVTGELVGGAYCRLLPIREVVDLAVRSLRRSRGLPPEE</sequence>
<evidence type="ECO:0000256" key="4">
    <source>
        <dbReference type="RuleBase" id="RU365031"/>
    </source>
</evidence>
<dbReference type="GO" id="GO:0046353">
    <property type="term" value="F:aminoglycoside 3-N-acetyltransferase activity"/>
    <property type="evidence" value="ECO:0007669"/>
    <property type="project" value="UniProtKB-EC"/>
</dbReference>